<gene>
    <name evidence="1" type="ORF">PG999_010370</name>
</gene>
<keyword evidence="2" id="KW-1185">Reference proteome</keyword>
<evidence type="ECO:0008006" key="3">
    <source>
        <dbReference type="Google" id="ProtNLM"/>
    </source>
</evidence>
<accession>A0AAW0QKT8</accession>
<comment type="caution">
    <text evidence="1">The sequence shown here is derived from an EMBL/GenBank/DDBJ whole genome shotgun (WGS) entry which is preliminary data.</text>
</comment>
<evidence type="ECO:0000313" key="2">
    <source>
        <dbReference type="Proteomes" id="UP001392437"/>
    </source>
</evidence>
<organism evidence="1 2">
    <name type="scientific">Apiospora kogelbergensis</name>
    <dbReference type="NCBI Taxonomy" id="1337665"/>
    <lineage>
        <taxon>Eukaryota</taxon>
        <taxon>Fungi</taxon>
        <taxon>Dikarya</taxon>
        <taxon>Ascomycota</taxon>
        <taxon>Pezizomycotina</taxon>
        <taxon>Sordariomycetes</taxon>
        <taxon>Xylariomycetidae</taxon>
        <taxon>Amphisphaeriales</taxon>
        <taxon>Apiosporaceae</taxon>
        <taxon>Apiospora</taxon>
    </lineage>
</organism>
<evidence type="ECO:0000313" key="1">
    <source>
        <dbReference type="EMBL" id="KAK8099996.1"/>
    </source>
</evidence>
<dbReference type="EMBL" id="JAQQWP010000009">
    <property type="protein sequence ID" value="KAK8099996.1"/>
    <property type="molecule type" value="Genomic_DNA"/>
</dbReference>
<sequence>MSVSPTSQGQAAIFIPTPNYLFSASVNLGTPLAPIPLLEGGQRIVEPITGGTIGGPGFQATIEGGLAAPIVLNSGDGTKTQLAFIYAYGHAQDGSPFYLEESGIGGGPAQTTRIIMNVGGKFQALQKMYILAQPKVNEAKTLASVECYSVPTPV</sequence>
<dbReference type="AlphaFoldDB" id="A0AAW0QKT8"/>
<protein>
    <recommendedName>
        <fullName evidence="3">Bacteriophage lambda head decoration protein D</fullName>
    </recommendedName>
</protein>
<dbReference type="Pfam" id="PF11578">
    <property type="entry name" value="DUF3237"/>
    <property type="match status" value="1"/>
</dbReference>
<dbReference type="Proteomes" id="UP001392437">
    <property type="component" value="Unassembled WGS sequence"/>
</dbReference>
<proteinExistence type="predicted"/>
<dbReference type="Gene3D" id="2.40.160.20">
    <property type="match status" value="1"/>
</dbReference>
<reference evidence="1 2" key="1">
    <citation type="submission" date="2023-01" db="EMBL/GenBank/DDBJ databases">
        <title>Analysis of 21 Apiospora genomes using comparative genomics revels a genus with tremendous synthesis potential of carbohydrate active enzymes and secondary metabolites.</title>
        <authorList>
            <person name="Sorensen T."/>
        </authorList>
    </citation>
    <scope>NUCLEOTIDE SEQUENCE [LARGE SCALE GENOMIC DNA]</scope>
    <source>
        <strain evidence="1 2">CBS 117206</strain>
    </source>
</reference>
<name>A0AAW0QKT8_9PEZI</name>